<dbReference type="Pfam" id="PF13358">
    <property type="entry name" value="DDE_3"/>
    <property type="match status" value="1"/>
</dbReference>
<keyword evidence="3" id="KW-1185">Reference proteome</keyword>
<dbReference type="InterPro" id="IPR036397">
    <property type="entry name" value="RNaseH_sf"/>
</dbReference>
<proteinExistence type="predicted"/>
<dbReference type="EMBL" id="JAKCXM010000072">
    <property type="protein sequence ID" value="KAJ0403913.1"/>
    <property type="molecule type" value="Genomic_DNA"/>
</dbReference>
<organism evidence="2 3">
    <name type="scientific">Pythium insidiosum</name>
    <name type="common">Pythiosis disease agent</name>
    <dbReference type="NCBI Taxonomy" id="114742"/>
    <lineage>
        <taxon>Eukaryota</taxon>
        <taxon>Sar</taxon>
        <taxon>Stramenopiles</taxon>
        <taxon>Oomycota</taxon>
        <taxon>Peronosporomycetes</taxon>
        <taxon>Pythiales</taxon>
        <taxon>Pythiaceae</taxon>
        <taxon>Pythium</taxon>
    </lineage>
</organism>
<sequence>MRVKYVTEKLANRGADGLPILPEVFLDESYCNKNHTRGSTWIDNTTGIQYKPSGKGLRVVMVGAGVLRGRYGKLLGEFVPNSLQIWEAKAAAVVGDDYHGNFDSDIFETWFEDLCYNAMISYGPVTIHMDGASYHLRNLSPSPTTAWRKDEIQDWLTARDIWWDAKYLKPDVLALSKMVAETKEFACVKIAANYGHRVLITPPYHPELQPIEIVWARVKNAVAASPQRSMSELKTQLRVFFEELVTTETWCGAYRKAQGFEDKYWSDHQASLALEVVHYSF</sequence>
<dbReference type="AlphaFoldDB" id="A0AAD5LJW5"/>
<dbReference type="GO" id="GO:0003676">
    <property type="term" value="F:nucleic acid binding"/>
    <property type="evidence" value="ECO:0007669"/>
    <property type="project" value="InterPro"/>
</dbReference>
<evidence type="ECO:0000259" key="1">
    <source>
        <dbReference type="Pfam" id="PF13358"/>
    </source>
</evidence>
<gene>
    <name evidence="2" type="ORF">P43SY_009406</name>
</gene>
<dbReference type="InterPro" id="IPR038717">
    <property type="entry name" value="Tc1-like_DDE_dom"/>
</dbReference>
<dbReference type="Gene3D" id="3.30.420.10">
    <property type="entry name" value="Ribonuclease H-like superfamily/Ribonuclease H"/>
    <property type="match status" value="1"/>
</dbReference>
<accession>A0AAD5LJW5</accession>
<dbReference type="Proteomes" id="UP001209570">
    <property type="component" value="Unassembled WGS sequence"/>
</dbReference>
<reference evidence="2" key="1">
    <citation type="submission" date="2021-12" db="EMBL/GenBank/DDBJ databases">
        <title>Prjna785345.</title>
        <authorList>
            <person name="Rujirawat T."/>
            <person name="Krajaejun T."/>
        </authorList>
    </citation>
    <scope>NUCLEOTIDE SEQUENCE</scope>
    <source>
        <strain evidence="2">Pi057C3</strain>
    </source>
</reference>
<dbReference type="PANTHER" id="PTHR33939:SF1">
    <property type="entry name" value="DUF4371 DOMAIN-CONTAINING PROTEIN"/>
    <property type="match status" value="1"/>
</dbReference>
<evidence type="ECO:0000313" key="2">
    <source>
        <dbReference type="EMBL" id="KAJ0403913.1"/>
    </source>
</evidence>
<name>A0AAD5LJW5_PYTIN</name>
<protein>
    <recommendedName>
        <fullName evidence="1">Tc1-like transposase DDE domain-containing protein</fullName>
    </recommendedName>
</protein>
<feature type="domain" description="Tc1-like transposase DDE" evidence="1">
    <location>
        <begin position="98"/>
        <end position="233"/>
    </location>
</feature>
<evidence type="ECO:0000313" key="3">
    <source>
        <dbReference type="Proteomes" id="UP001209570"/>
    </source>
</evidence>
<comment type="caution">
    <text evidence="2">The sequence shown here is derived from an EMBL/GenBank/DDBJ whole genome shotgun (WGS) entry which is preliminary data.</text>
</comment>
<dbReference type="PANTHER" id="PTHR33939">
    <property type="entry name" value="PROTEIN CBG22215"/>
    <property type="match status" value="1"/>
</dbReference>